<name>A0A7R8CUI9_LEPSM</name>
<accession>A0A7R8CUI9</accession>
<dbReference type="EMBL" id="HG994584">
    <property type="protein sequence ID" value="CAF2936426.1"/>
    <property type="molecule type" value="Genomic_DNA"/>
</dbReference>
<sequence length="137" mass="15921">MKVVHIIMRSQGIFALIGRFICKSCTHFDTGNEETQRTDFSQKGPGWLLISVFSFIFLFTYPIHMFLSETYFTENYFTFLIVKYTVGFLFIILIPLFTVHLEKDIRCGMERLFNGVIICGKNEEAHPRGTSMVDNLE</sequence>
<evidence type="ECO:0000313" key="1">
    <source>
        <dbReference type="EMBL" id="CAF2936426.1"/>
    </source>
</evidence>
<dbReference type="OrthoDB" id="10569332at2759"/>
<organism evidence="1 2">
    <name type="scientific">Lepeophtheirus salmonis</name>
    <name type="common">Salmon louse</name>
    <name type="synonym">Caligus salmonis</name>
    <dbReference type="NCBI Taxonomy" id="72036"/>
    <lineage>
        <taxon>Eukaryota</taxon>
        <taxon>Metazoa</taxon>
        <taxon>Ecdysozoa</taxon>
        <taxon>Arthropoda</taxon>
        <taxon>Crustacea</taxon>
        <taxon>Multicrustacea</taxon>
        <taxon>Hexanauplia</taxon>
        <taxon>Copepoda</taxon>
        <taxon>Siphonostomatoida</taxon>
        <taxon>Caligidae</taxon>
        <taxon>Lepeophtheirus</taxon>
    </lineage>
</organism>
<reference evidence="1" key="1">
    <citation type="submission" date="2021-02" db="EMBL/GenBank/DDBJ databases">
        <authorList>
            <person name="Bekaert M."/>
        </authorList>
    </citation>
    <scope>NUCLEOTIDE SEQUENCE</scope>
    <source>
        <strain evidence="1">IoA-00</strain>
    </source>
</reference>
<dbReference type="Proteomes" id="UP000675881">
    <property type="component" value="Chromosome 5"/>
</dbReference>
<protein>
    <submittedName>
        <fullName evidence="1">(salmon louse) hypothetical protein</fullName>
    </submittedName>
</protein>
<dbReference type="AlphaFoldDB" id="A0A7R8CUI9"/>
<keyword evidence="2" id="KW-1185">Reference proteome</keyword>
<gene>
    <name evidence="1" type="ORF">LSAA_9740</name>
</gene>
<proteinExistence type="predicted"/>
<evidence type="ECO:0000313" key="2">
    <source>
        <dbReference type="Proteomes" id="UP000675881"/>
    </source>
</evidence>